<name>A0AA88TI97_9TELE</name>
<dbReference type="AlphaFoldDB" id="A0AA88TI97"/>
<reference evidence="2" key="1">
    <citation type="submission" date="2023-08" db="EMBL/GenBank/DDBJ databases">
        <title>Chromosome-level Genome Assembly of mud carp (Cirrhinus molitorella).</title>
        <authorList>
            <person name="Liu H."/>
        </authorList>
    </citation>
    <scope>NUCLEOTIDE SEQUENCE</scope>
    <source>
        <strain evidence="2">Prfri</strain>
        <tissue evidence="2">Muscle</tissue>
    </source>
</reference>
<dbReference type="Proteomes" id="UP001187343">
    <property type="component" value="Unassembled WGS sequence"/>
</dbReference>
<protein>
    <submittedName>
        <fullName evidence="2">Uncharacterized protein</fullName>
    </submittedName>
</protein>
<comment type="caution">
    <text evidence="2">The sequence shown here is derived from an EMBL/GenBank/DDBJ whole genome shotgun (WGS) entry which is preliminary data.</text>
</comment>
<evidence type="ECO:0000256" key="1">
    <source>
        <dbReference type="SAM" id="Coils"/>
    </source>
</evidence>
<proteinExistence type="predicted"/>
<feature type="coiled-coil region" evidence="1">
    <location>
        <begin position="80"/>
        <end position="107"/>
    </location>
</feature>
<accession>A0AA88TI97</accession>
<keyword evidence="1" id="KW-0175">Coiled coil</keyword>
<gene>
    <name evidence="2" type="ORF">Q8A67_014449</name>
</gene>
<evidence type="ECO:0000313" key="3">
    <source>
        <dbReference type="Proteomes" id="UP001187343"/>
    </source>
</evidence>
<evidence type="ECO:0000313" key="2">
    <source>
        <dbReference type="EMBL" id="KAK2889074.1"/>
    </source>
</evidence>
<organism evidence="2 3">
    <name type="scientific">Cirrhinus molitorella</name>
    <name type="common">mud carp</name>
    <dbReference type="NCBI Taxonomy" id="172907"/>
    <lineage>
        <taxon>Eukaryota</taxon>
        <taxon>Metazoa</taxon>
        <taxon>Chordata</taxon>
        <taxon>Craniata</taxon>
        <taxon>Vertebrata</taxon>
        <taxon>Euteleostomi</taxon>
        <taxon>Actinopterygii</taxon>
        <taxon>Neopterygii</taxon>
        <taxon>Teleostei</taxon>
        <taxon>Ostariophysi</taxon>
        <taxon>Cypriniformes</taxon>
        <taxon>Cyprinidae</taxon>
        <taxon>Labeoninae</taxon>
        <taxon>Labeonini</taxon>
        <taxon>Cirrhinus</taxon>
    </lineage>
</organism>
<sequence length="163" mass="19260">MNDERDIQEKMAFKSPSKIPRVEGEEFVKMRDQFCLLAYSLLDEDVSRQGVHQELTELGMRVLRKFAGLDAERKYLWKELVEVCRNLEKLKAALDFAKDNLEFDMEDGAEARMQETEKLEGELEVTKAALDCAKDVWKLIWRMVLKLRSKEQARVLCWWKKRS</sequence>
<keyword evidence="3" id="KW-1185">Reference proteome</keyword>
<dbReference type="EMBL" id="JAUYZG010000014">
    <property type="protein sequence ID" value="KAK2889074.1"/>
    <property type="molecule type" value="Genomic_DNA"/>
</dbReference>